<sequence length="124" mass="13586">MDSTLILFGLVILLALANAGLSFLPRKSRSGNVVVSFVPPSTVPIAAVEAQTHPKLDAHILSSNQKISLLFSRVEKVEKDVENLFQHLGLNPASEFVDDKNTNNDSTWVQTPPVRVVRKKGKKV</sequence>
<accession>A0A8T4C7F2</accession>
<evidence type="ECO:0000313" key="1">
    <source>
        <dbReference type="EMBL" id="MBM3282423.1"/>
    </source>
</evidence>
<dbReference type="AlphaFoldDB" id="A0A8T4C7F2"/>
<proteinExistence type="predicted"/>
<dbReference type="EMBL" id="VGJJ01000031">
    <property type="protein sequence ID" value="MBM3282423.1"/>
    <property type="molecule type" value="Genomic_DNA"/>
</dbReference>
<comment type="caution">
    <text evidence="1">The sequence shown here is derived from an EMBL/GenBank/DDBJ whole genome shotgun (WGS) entry which is preliminary data.</text>
</comment>
<reference evidence="1" key="1">
    <citation type="submission" date="2019-03" db="EMBL/GenBank/DDBJ databases">
        <title>Lake Tanganyika Metagenome-Assembled Genomes (MAGs).</title>
        <authorList>
            <person name="Tran P."/>
        </authorList>
    </citation>
    <scope>NUCLEOTIDE SEQUENCE</scope>
    <source>
        <strain evidence="1">M_DeepCast_50m_m2_156</strain>
    </source>
</reference>
<protein>
    <submittedName>
        <fullName evidence="1">Uncharacterized protein</fullName>
    </submittedName>
</protein>
<gene>
    <name evidence="1" type="ORF">FJY86_03745</name>
</gene>
<name>A0A8T4C7F2_9ARCH</name>
<evidence type="ECO:0000313" key="2">
    <source>
        <dbReference type="Proteomes" id="UP000774699"/>
    </source>
</evidence>
<dbReference type="Proteomes" id="UP000774699">
    <property type="component" value="Unassembled WGS sequence"/>
</dbReference>
<organism evidence="1 2">
    <name type="scientific">Candidatus Iainarchaeum sp</name>
    <dbReference type="NCBI Taxonomy" id="3101447"/>
    <lineage>
        <taxon>Archaea</taxon>
        <taxon>Candidatus Iainarchaeota</taxon>
        <taxon>Candidatus Iainarchaeia</taxon>
        <taxon>Candidatus Iainarchaeales</taxon>
        <taxon>Candidatus Iainarchaeaceae</taxon>
        <taxon>Candidatus Iainarchaeum</taxon>
    </lineage>
</organism>